<organism evidence="2 3">
    <name type="scientific">Roseospira navarrensis</name>
    <dbReference type="NCBI Taxonomy" id="140058"/>
    <lineage>
        <taxon>Bacteria</taxon>
        <taxon>Pseudomonadati</taxon>
        <taxon>Pseudomonadota</taxon>
        <taxon>Alphaproteobacteria</taxon>
        <taxon>Rhodospirillales</taxon>
        <taxon>Rhodospirillaceae</taxon>
        <taxon>Roseospira</taxon>
    </lineage>
</organism>
<protein>
    <submittedName>
        <fullName evidence="2">Uncharacterized protein</fullName>
    </submittedName>
</protein>
<accession>A0A7X1ZG85</accession>
<feature type="signal peptide" evidence="1">
    <location>
        <begin position="1"/>
        <end position="23"/>
    </location>
</feature>
<gene>
    <name evidence="2" type="ORF">GHC57_15850</name>
</gene>
<dbReference type="OrthoDB" id="7365043at2"/>
<name>A0A7X1ZG85_9PROT</name>
<dbReference type="EMBL" id="WIVE01000065">
    <property type="protein sequence ID" value="MQX37994.1"/>
    <property type="molecule type" value="Genomic_DNA"/>
</dbReference>
<reference evidence="2 3" key="1">
    <citation type="submission" date="2019-10" db="EMBL/GenBank/DDBJ databases">
        <title>Draft whole-genome sequence of the purple nonsulfur photosynthetic bacterium Roseospira navarrensis DSM 15114.</title>
        <authorList>
            <person name="Kyndt J.A."/>
            <person name="Meyer T.E."/>
        </authorList>
    </citation>
    <scope>NUCLEOTIDE SEQUENCE [LARGE SCALE GENOMIC DNA]</scope>
    <source>
        <strain evidence="2 3">DSM 15114</strain>
    </source>
</reference>
<keyword evidence="3" id="KW-1185">Reference proteome</keyword>
<comment type="caution">
    <text evidence="2">The sequence shown here is derived from an EMBL/GenBank/DDBJ whole genome shotgun (WGS) entry which is preliminary data.</text>
</comment>
<dbReference type="Proteomes" id="UP000434582">
    <property type="component" value="Unassembled WGS sequence"/>
</dbReference>
<evidence type="ECO:0000256" key="1">
    <source>
        <dbReference type="SAM" id="SignalP"/>
    </source>
</evidence>
<evidence type="ECO:0000313" key="2">
    <source>
        <dbReference type="EMBL" id="MQX37994.1"/>
    </source>
</evidence>
<feature type="chain" id="PRO_5030999981" evidence="1">
    <location>
        <begin position="24"/>
        <end position="102"/>
    </location>
</feature>
<keyword evidence="1" id="KW-0732">Signal</keyword>
<dbReference type="AlphaFoldDB" id="A0A7X1ZG85"/>
<dbReference type="RefSeq" id="WP_153346025.1">
    <property type="nucleotide sequence ID" value="NZ_WIVE01000065.1"/>
</dbReference>
<evidence type="ECO:0000313" key="3">
    <source>
        <dbReference type="Proteomes" id="UP000434582"/>
    </source>
</evidence>
<sequence>MGSALALAVGLTAAVALAGGAQAQTGADSEARPGPRVMLCLYGTDGKILAGHIECPEVVHPTDAMMAAAHCFYDREGRLWRGLPRCPRTAPPFLMEEAAHAE</sequence>
<proteinExistence type="predicted"/>